<feature type="compositionally biased region" description="Basic and acidic residues" evidence="1">
    <location>
        <begin position="46"/>
        <end position="61"/>
    </location>
</feature>
<proteinExistence type="predicted"/>
<dbReference type="PANTHER" id="PTHR37244:SF1">
    <property type="entry name" value="NADP-SPECIFIC GLUTAMATE DEHYDROGENASE"/>
    <property type="match status" value="1"/>
</dbReference>
<reference evidence="3" key="1">
    <citation type="submission" date="2021-01" db="EMBL/GenBank/DDBJ databases">
        <authorList>
            <person name="Corre E."/>
            <person name="Pelletier E."/>
            <person name="Niang G."/>
            <person name="Scheremetjew M."/>
            <person name="Finn R."/>
            <person name="Kale V."/>
            <person name="Holt S."/>
            <person name="Cochrane G."/>
            <person name="Meng A."/>
            <person name="Brown T."/>
            <person name="Cohen L."/>
        </authorList>
    </citation>
    <scope>NUCLEOTIDE SEQUENCE</scope>
    <source>
        <strain evidence="3">CCMP722</strain>
    </source>
</reference>
<accession>A0A7S0WTQ0</accession>
<feature type="region of interest" description="Disordered" evidence="1">
    <location>
        <begin position="30"/>
        <end position="70"/>
    </location>
</feature>
<evidence type="ECO:0000256" key="2">
    <source>
        <dbReference type="SAM" id="Phobius"/>
    </source>
</evidence>
<feature type="region of interest" description="Disordered" evidence="1">
    <location>
        <begin position="229"/>
        <end position="282"/>
    </location>
</feature>
<keyword evidence="2" id="KW-0812">Transmembrane</keyword>
<keyword evidence="2" id="KW-1133">Transmembrane helix</keyword>
<name>A0A7S0WTQ0_9CHLO</name>
<evidence type="ECO:0000256" key="1">
    <source>
        <dbReference type="SAM" id="MobiDB-lite"/>
    </source>
</evidence>
<dbReference type="PANTHER" id="PTHR37244">
    <property type="entry name" value="NADP-SPECIFIC GLUTAMATE DEHYDROGENASE"/>
    <property type="match status" value="1"/>
</dbReference>
<keyword evidence="2" id="KW-0472">Membrane</keyword>
<dbReference type="AlphaFoldDB" id="A0A7S0WTQ0"/>
<feature type="transmembrane region" description="Helical" evidence="2">
    <location>
        <begin position="317"/>
        <end position="337"/>
    </location>
</feature>
<feature type="compositionally biased region" description="Low complexity" evidence="1">
    <location>
        <begin position="234"/>
        <end position="252"/>
    </location>
</feature>
<gene>
    <name evidence="3" type="ORF">POBO1169_LOCUS16503</name>
</gene>
<evidence type="ECO:0000313" key="3">
    <source>
        <dbReference type="EMBL" id="CAD8683708.1"/>
    </source>
</evidence>
<protein>
    <submittedName>
        <fullName evidence="3">Uncharacterized protein</fullName>
    </submittedName>
</protein>
<dbReference type="EMBL" id="HBFA01032770">
    <property type="protein sequence ID" value="CAD8683708.1"/>
    <property type="molecule type" value="Transcribed_RNA"/>
</dbReference>
<organism evidence="3">
    <name type="scientific">Pyramimonas obovata</name>
    <dbReference type="NCBI Taxonomy" id="1411642"/>
    <lineage>
        <taxon>Eukaryota</taxon>
        <taxon>Viridiplantae</taxon>
        <taxon>Chlorophyta</taxon>
        <taxon>Pyramimonadophyceae</taxon>
        <taxon>Pyramimonadales</taxon>
        <taxon>Pyramimonadaceae</taxon>
        <taxon>Pyramimonas</taxon>
        <taxon>Pyramimonas incertae sedis</taxon>
    </lineage>
</organism>
<sequence>MARVEACRPVVHWEPSIPLDADECEKTRRIAPASEEASTSDEEETLRDHAHASEDQVEIPRNRGGTIASSSSCAQNELDVRAVFLHIRNKAEASEFEPYPHLRLRSARRECRLEVNGEELGFSEPLVNMLKRERAGCYICMESFRVAGELTLEILCEEERMMLATLKPPLMNGRTHSRWTSWILEFRPCDTYARSRSSPIAWTAELSIVGQVNGQPICLADTVLTSLQQKRPTRSNSKSNSNNSRANTALSLEVIAEGEKEEESRPLEPTGPSDGEKPLWDPQMFDPTLFERTYSQLGERGEQEVGQITWFSAGVRMGMGMGLGVCLGVGLGIGILARAYQRTSTRVSELKRLVI</sequence>